<keyword evidence="2" id="KW-1133">Transmembrane helix</keyword>
<proteinExistence type="predicted"/>
<keyword evidence="2" id="KW-0812">Transmembrane</keyword>
<accession>A0A8T0JBX2</accession>
<dbReference type="PANTHER" id="PTHR35551">
    <property type="match status" value="1"/>
</dbReference>
<keyword evidence="4" id="KW-1185">Reference proteome</keyword>
<name>A0A8T0JBX2_CERPU</name>
<organism evidence="3 4">
    <name type="scientific">Ceratodon purpureus</name>
    <name type="common">Fire moss</name>
    <name type="synonym">Dicranum purpureum</name>
    <dbReference type="NCBI Taxonomy" id="3225"/>
    <lineage>
        <taxon>Eukaryota</taxon>
        <taxon>Viridiplantae</taxon>
        <taxon>Streptophyta</taxon>
        <taxon>Embryophyta</taxon>
        <taxon>Bryophyta</taxon>
        <taxon>Bryophytina</taxon>
        <taxon>Bryopsida</taxon>
        <taxon>Dicranidae</taxon>
        <taxon>Pseudoditrichales</taxon>
        <taxon>Ditrichaceae</taxon>
        <taxon>Ceratodon</taxon>
    </lineage>
</organism>
<comment type="caution">
    <text evidence="3">The sequence shown here is derived from an EMBL/GenBank/DDBJ whole genome shotgun (WGS) entry which is preliminary data.</text>
</comment>
<reference evidence="3" key="1">
    <citation type="submission" date="2020-06" db="EMBL/GenBank/DDBJ databases">
        <title>WGS assembly of Ceratodon purpureus strain R40.</title>
        <authorList>
            <person name="Carey S.B."/>
            <person name="Jenkins J."/>
            <person name="Shu S."/>
            <person name="Lovell J.T."/>
            <person name="Sreedasyam A."/>
            <person name="Maumus F."/>
            <person name="Tiley G.P."/>
            <person name="Fernandez-Pozo N."/>
            <person name="Barry K."/>
            <person name="Chen C."/>
            <person name="Wang M."/>
            <person name="Lipzen A."/>
            <person name="Daum C."/>
            <person name="Saski C.A."/>
            <person name="Payton A.C."/>
            <person name="Mcbreen J.C."/>
            <person name="Conrad R.E."/>
            <person name="Kollar L.M."/>
            <person name="Olsson S."/>
            <person name="Huttunen S."/>
            <person name="Landis J.B."/>
            <person name="Wickett N.J."/>
            <person name="Johnson M.G."/>
            <person name="Rensing S.A."/>
            <person name="Grimwood J."/>
            <person name="Schmutz J."/>
            <person name="Mcdaniel S.F."/>
        </authorList>
    </citation>
    <scope>NUCLEOTIDE SEQUENCE</scope>
    <source>
        <strain evidence="3">R40</strain>
    </source>
</reference>
<dbReference type="EMBL" id="CM026421">
    <property type="protein sequence ID" value="KAG0592542.1"/>
    <property type="molecule type" value="Genomic_DNA"/>
</dbReference>
<keyword evidence="2" id="KW-0472">Membrane</keyword>
<dbReference type="InterPro" id="IPR021275">
    <property type="entry name" value="DUF2854"/>
</dbReference>
<dbReference type="Pfam" id="PF11016">
    <property type="entry name" value="DUF2854"/>
    <property type="match status" value="1"/>
</dbReference>
<feature type="transmembrane region" description="Helical" evidence="2">
    <location>
        <begin position="189"/>
        <end position="211"/>
    </location>
</feature>
<evidence type="ECO:0008006" key="5">
    <source>
        <dbReference type="Google" id="ProtNLM"/>
    </source>
</evidence>
<evidence type="ECO:0000256" key="1">
    <source>
        <dbReference type="SAM" id="MobiDB-lite"/>
    </source>
</evidence>
<dbReference type="AlphaFoldDB" id="A0A8T0JBX2"/>
<evidence type="ECO:0000256" key="2">
    <source>
        <dbReference type="SAM" id="Phobius"/>
    </source>
</evidence>
<dbReference type="Proteomes" id="UP000822688">
    <property type="component" value="Chromosome 1"/>
</dbReference>
<feature type="transmembrane region" description="Helical" evidence="2">
    <location>
        <begin position="103"/>
        <end position="127"/>
    </location>
</feature>
<feature type="region of interest" description="Disordered" evidence="1">
    <location>
        <begin position="1"/>
        <end position="23"/>
    </location>
</feature>
<dbReference type="PANTHER" id="PTHR35551:SF1">
    <property type="entry name" value="ACCLIMATION OF PHOTOSYNTHESIS TO ENVIRONMENT"/>
    <property type="match status" value="1"/>
</dbReference>
<gene>
    <name evidence="3" type="ORF">KC19_1G261400</name>
</gene>
<evidence type="ECO:0000313" key="3">
    <source>
        <dbReference type="EMBL" id="KAG0592542.1"/>
    </source>
</evidence>
<feature type="compositionally biased region" description="Polar residues" evidence="1">
    <location>
        <begin position="8"/>
        <end position="23"/>
    </location>
</feature>
<evidence type="ECO:0000313" key="4">
    <source>
        <dbReference type="Proteomes" id="UP000822688"/>
    </source>
</evidence>
<sequence>MKRLPFSENAQVATPRSKNPTESMASLTCRLPCWPVPDPDQIGGPIGERPRDLVLRHKQGPQNPRPNPVATGTWASIISCAKLSSLRDLVVFAAQKTRLTSSLFLAGAIMAMAMTMTVASPQALLAVSTARQIGTLRHCAVALPPLRSKAALPRRLVVVRATSQVDAGSAASSKAIVPDTEVSITKTSFGTIGLVVGTALLSYGFGAYFTVLPGSEWSALMLTYGFPLSVIGFALKYAELKPVPCTTYEDAFKVRDAQATEILAQVRSDVTRFRYGDEQHLEEALKRIFRYGQAGGITRRYAPILQSIREEVRGQGRYCLTLIFEAKNLKLSDFEDRQPKFQSFFGPGVVAEIASGEGEHMYEVRLIAQDPAAASA</sequence>
<protein>
    <recommendedName>
        <fullName evidence="5">Thylakoid membrane protein slr0575</fullName>
    </recommendedName>
</protein>